<dbReference type="Proteomes" id="UP000028045">
    <property type="component" value="Unassembled WGS sequence"/>
</dbReference>
<reference evidence="2 3" key="1">
    <citation type="journal article" date="2014" name="BMC Genomics">
        <title>Comparative genome sequencing reveals chemotype-specific gene clusters in the toxigenic black mold Stachybotrys.</title>
        <authorList>
            <person name="Semeiks J."/>
            <person name="Borek D."/>
            <person name="Otwinowski Z."/>
            <person name="Grishin N.V."/>
        </authorList>
    </citation>
    <scope>NUCLEOTIDE SEQUENCE [LARGE SCALE GENOMIC DNA]</scope>
    <source>
        <strain evidence="3">CBS 109288 / IBT 7711</strain>
    </source>
</reference>
<name>A0A084AM23_STACB</name>
<gene>
    <name evidence="2" type="ORF">S7711_10630</name>
</gene>
<evidence type="ECO:0000313" key="2">
    <source>
        <dbReference type="EMBL" id="KEY66352.1"/>
    </source>
</evidence>
<proteinExistence type="predicted"/>
<sequence>MALANASLRSHPNPDSVLLNELPLPPWQVHRMALDQDARYGLGPPGRAGNLPSGASLDSSKRSVSSSESLSPPAYAIDAPTPPSPHPPLVPPTASPVAG</sequence>
<protein>
    <submittedName>
        <fullName evidence="2">Uncharacterized protein</fullName>
    </submittedName>
</protein>
<feature type="compositionally biased region" description="Low complexity" evidence="1">
    <location>
        <begin position="56"/>
        <end position="71"/>
    </location>
</feature>
<keyword evidence="3" id="KW-1185">Reference proteome</keyword>
<dbReference type="HOGENOM" id="CLU_2321902_0_0_1"/>
<accession>A0A084AM23</accession>
<evidence type="ECO:0000256" key="1">
    <source>
        <dbReference type="SAM" id="MobiDB-lite"/>
    </source>
</evidence>
<organism evidence="2 3">
    <name type="scientific">Stachybotrys chartarum (strain CBS 109288 / IBT 7711)</name>
    <name type="common">Toxic black mold</name>
    <name type="synonym">Stilbospora chartarum</name>
    <dbReference type="NCBI Taxonomy" id="1280523"/>
    <lineage>
        <taxon>Eukaryota</taxon>
        <taxon>Fungi</taxon>
        <taxon>Dikarya</taxon>
        <taxon>Ascomycota</taxon>
        <taxon>Pezizomycotina</taxon>
        <taxon>Sordariomycetes</taxon>
        <taxon>Hypocreomycetidae</taxon>
        <taxon>Hypocreales</taxon>
        <taxon>Stachybotryaceae</taxon>
        <taxon>Stachybotrys</taxon>
    </lineage>
</organism>
<evidence type="ECO:0000313" key="3">
    <source>
        <dbReference type="Proteomes" id="UP000028045"/>
    </source>
</evidence>
<dbReference type="AlphaFoldDB" id="A0A084AM23"/>
<feature type="region of interest" description="Disordered" evidence="1">
    <location>
        <begin position="38"/>
        <end position="99"/>
    </location>
</feature>
<feature type="compositionally biased region" description="Pro residues" evidence="1">
    <location>
        <begin position="80"/>
        <end position="99"/>
    </location>
</feature>
<dbReference type="EMBL" id="KL648661">
    <property type="protein sequence ID" value="KEY66352.1"/>
    <property type="molecule type" value="Genomic_DNA"/>
</dbReference>